<evidence type="ECO:0000313" key="1">
    <source>
        <dbReference type="EMBL" id="KSU20188.1"/>
    </source>
</evidence>
<sequence>MSEPYISDITYYRVHDEDGEIIFETEVEQNANKFLHEYMNGKEGSGDE</sequence>
<comment type="caution">
    <text evidence="1">The sequence shown here is derived from an EMBL/GenBank/DDBJ whole genome shotgun (WGS) entry which is preliminary data.</text>
</comment>
<proteinExistence type="predicted"/>
<gene>
    <name evidence="1" type="ORF">M20_1622</name>
</gene>
<dbReference type="Proteomes" id="UP000053719">
    <property type="component" value="Unassembled WGS sequence"/>
</dbReference>
<protein>
    <submittedName>
        <fullName evidence="1">Uncharacterized protein</fullName>
    </submittedName>
</protein>
<reference evidence="2" key="1">
    <citation type="submission" date="2015-10" db="EMBL/GenBank/DDBJ databases">
        <title>Draft Genome Sequences of 11 Lactococcus lactis subspecies cremoris strains.</title>
        <authorList>
            <person name="Wels M."/>
            <person name="Backus L."/>
            <person name="Boekhorst J."/>
            <person name="Dijkstra A."/>
            <person name="Beerthuizen M."/>
            <person name="Kelly W."/>
            <person name="Siezen R."/>
            <person name="Bachmann H."/>
            <person name="Van Hijum S."/>
        </authorList>
    </citation>
    <scope>NUCLEOTIDE SEQUENCE [LARGE SCALE GENOMIC DNA]</scope>
    <source>
        <strain evidence="2">M20</strain>
    </source>
</reference>
<organism evidence="1 2">
    <name type="scientific">Lactococcus lactis subsp. lactis</name>
    <name type="common">Streptococcus lactis</name>
    <dbReference type="NCBI Taxonomy" id="1360"/>
    <lineage>
        <taxon>Bacteria</taxon>
        <taxon>Bacillati</taxon>
        <taxon>Bacillota</taxon>
        <taxon>Bacilli</taxon>
        <taxon>Lactobacillales</taxon>
        <taxon>Streptococcaceae</taxon>
        <taxon>Lactococcus</taxon>
    </lineage>
</organism>
<evidence type="ECO:0000313" key="2">
    <source>
        <dbReference type="Proteomes" id="UP000053719"/>
    </source>
</evidence>
<accession>A0A0V8E361</accession>
<dbReference type="PATRIC" id="fig|1360.114.peg.631"/>
<dbReference type="AlphaFoldDB" id="A0A0V8E361"/>
<name>A0A0V8E361_LACLL</name>
<dbReference type="EMBL" id="LKLU01000094">
    <property type="protein sequence ID" value="KSU20188.1"/>
    <property type="molecule type" value="Genomic_DNA"/>
</dbReference>
<dbReference type="RefSeq" id="WP_161934694.1">
    <property type="nucleotide sequence ID" value="NZ_LKLU01000094.1"/>
</dbReference>